<gene>
    <name evidence="1" type="ORF">NATSA_14390</name>
</gene>
<protein>
    <submittedName>
        <fullName evidence="1">Uncharacterized protein</fullName>
    </submittedName>
</protein>
<sequence length="166" mass="18580">MKQAVSPVLGLFSSLVSKEHKHGHIDNNLDNGNDARFSLTIYSEQDSTALSGYSEFGRTPSSYSIYLRSDDGRCALHFLNMKTPLRQDIYQVEEKEDARTAMVCVLNEADPVERMASISGKVEITRIEREIIAGNFSMILKGGVTETEYEISGQFESLDDLQSFDL</sequence>
<keyword evidence="2" id="KW-1185">Reference proteome</keyword>
<proteinExistence type="predicted"/>
<dbReference type="AlphaFoldDB" id="A0A8J7UWP8"/>
<accession>A0A8J7UWP8</accession>
<evidence type="ECO:0000313" key="2">
    <source>
        <dbReference type="Proteomes" id="UP000673975"/>
    </source>
</evidence>
<comment type="caution">
    <text evidence="1">The sequence shown here is derived from an EMBL/GenBank/DDBJ whole genome shotgun (WGS) entry which is preliminary data.</text>
</comment>
<evidence type="ECO:0000313" key="1">
    <source>
        <dbReference type="EMBL" id="MBP3193862.1"/>
    </source>
</evidence>
<name>A0A8J7UWP8_9BACT</name>
<dbReference type="EMBL" id="JAFIDN010000016">
    <property type="protein sequence ID" value="MBP3193862.1"/>
    <property type="molecule type" value="Genomic_DNA"/>
</dbReference>
<reference evidence="1" key="1">
    <citation type="submission" date="2021-02" db="EMBL/GenBank/DDBJ databases">
        <title>Natronogracilivirga saccharolytica gen. nov. sp. nov. a new anaerobic, haloalkiliphilic carbohydrate-fermenting bacterium from soda lake and proposing of Cyclonatronumiaceae fam. nov. in the phylum Balneolaeota.</title>
        <authorList>
            <person name="Zhilina T.N."/>
            <person name="Sorokin D.Y."/>
            <person name="Zavarzina D.G."/>
            <person name="Toshchakov S.V."/>
            <person name="Kublanov I.V."/>
        </authorList>
    </citation>
    <scope>NUCLEOTIDE SEQUENCE</scope>
    <source>
        <strain evidence="1">Z-1702</strain>
    </source>
</reference>
<organism evidence="1 2">
    <name type="scientific">Natronogracilivirga saccharolytica</name>
    <dbReference type="NCBI Taxonomy" id="2812953"/>
    <lineage>
        <taxon>Bacteria</taxon>
        <taxon>Pseudomonadati</taxon>
        <taxon>Balneolota</taxon>
        <taxon>Balneolia</taxon>
        <taxon>Balneolales</taxon>
        <taxon>Cyclonatronaceae</taxon>
        <taxon>Natronogracilivirga</taxon>
    </lineage>
</organism>
<dbReference type="Proteomes" id="UP000673975">
    <property type="component" value="Unassembled WGS sequence"/>
</dbReference>